<dbReference type="Pfam" id="PF18787">
    <property type="entry name" value="CRM1_repeat_3"/>
    <property type="match status" value="1"/>
</dbReference>
<dbReference type="STRING" id="3476.A0A2P5CV87"/>
<name>A0A2P5CV87_PARAD</name>
<evidence type="ECO:0000313" key="1">
    <source>
        <dbReference type="EMBL" id="PON64952.1"/>
    </source>
</evidence>
<dbReference type="InterPro" id="IPR045065">
    <property type="entry name" value="XPO1/5"/>
</dbReference>
<dbReference type="GO" id="GO:0005737">
    <property type="term" value="C:cytoplasm"/>
    <property type="evidence" value="ECO:0007669"/>
    <property type="project" value="TreeGrafter"/>
</dbReference>
<dbReference type="GO" id="GO:0005049">
    <property type="term" value="F:nuclear export signal receptor activity"/>
    <property type="evidence" value="ECO:0007669"/>
    <property type="project" value="InterPro"/>
</dbReference>
<dbReference type="Proteomes" id="UP000237105">
    <property type="component" value="Unassembled WGS sequence"/>
</dbReference>
<keyword evidence="2" id="KW-1185">Reference proteome</keyword>
<protein>
    <submittedName>
        <fullName evidence="1">Coatomer beta subunit</fullName>
    </submittedName>
</protein>
<organism evidence="1 2">
    <name type="scientific">Parasponia andersonii</name>
    <name type="common">Sponia andersonii</name>
    <dbReference type="NCBI Taxonomy" id="3476"/>
    <lineage>
        <taxon>Eukaryota</taxon>
        <taxon>Viridiplantae</taxon>
        <taxon>Streptophyta</taxon>
        <taxon>Embryophyta</taxon>
        <taxon>Tracheophyta</taxon>
        <taxon>Spermatophyta</taxon>
        <taxon>Magnoliopsida</taxon>
        <taxon>eudicotyledons</taxon>
        <taxon>Gunneridae</taxon>
        <taxon>Pentapetalae</taxon>
        <taxon>rosids</taxon>
        <taxon>fabids</taxon>
        <taxon>Rosales</taxon>
        <taxon>Cannabaceae</taxon>
        <taxon>Parasponia</taxon>
    </lineage>
</organism>
<dbReference type="OrthoDB" id="1725789at2759"/>
<dbReference type="Pfam" id="PF18784">
    <property type="entry name" value="CRM1_repeat_2"/>
    <property type="match status" value="1"/>
</dbReference>
<dbReference type="InterPro" id="IPR041235">
    <property type="entry name" value="Exp1_repeat_2"/>
</dbReference>
<dbReference type="SUPFAM" id="SSF48371">
    <property type="entry name" value="ARM repeat"/>
    <property type="match status" value="1"/>
</dbReference>
<dbReference type="InterPro" id="IPR041123">
    <property type="entry name" value="CRM1_repeat"/>
</dbReference>
<gene>
    <name evidence="1" type="ORF">PanWU01x14_121290</name>
</gene>
<dbReference type="GO" id="GO:0005634">
    <property type="term" value="C:nucleus"/>
    <property type="evidence" value="ECO:0007669"/>
    <property type="project" value="TreeGrafter"/>
</dbReference>
<dbReference type="InterPro" id="IPR016024">
    <property type="entry name" value="ARM-type_fold"/>
</dbReference>
<dbReference type="PANTHER" id="PTHR11223:SF2">
    <property type="entry name" value="EXPORTIN-1"/>
    <property type="match status" value="1"/>
</dbReference>
<accession>A0A2P5CV87</accession>
<evidence type="ECO:0000313" key="2">
    <source>
        <dbReference type="Proteomes" id="UP000237105"/>
    </source>
</evidence>
<dbReference type="Gene3D" id="1.25.10.10">
    <property type="entry name" value="Leucine-rich Repeat Variant"/>
    <property type="match status" value="1"/>
</dbReference>
<dbReference type="InterPro" id="IPR040485">
    <property type="entry name" value="XPO1_repeat_3"/>
</dbReference>
<dbReference type="PANTHER" id="PTHR11223">
    <property type="entry name" value="EXPORTIN 1/5"/>
    <property type="match status" value="1"/>
</dbReference>
<dbReference type="GO" id="GO:0000056">
    <property type="term" value="P:ribosomal small subunit export from nucleus"/>
    <property type="evidence" value="ECO:0007669"/>
    <property type="project" value="TreeGrafter"/>
</dbReference>
<dbReference type="InterPro" id="IPR011989">
    <property type="entry name" value="ARM-like"/>
</dbReference>
<reference evidence="2" key="1">
    <citation type="submission" date="2016-06" db="EMBL/GenBank/DDBJ databases">
        <title>Parallel loss of symbiosis genes in relatives of nitrogen-fixing non-legume Parasponia.</title>
        <authorList>
            <person name="Van Velzen R."/>
            <person name="Holmer R."/>
            <person name="Bu F."/>
            <person name="Rutten L."/>
            <person name="Van Zeijl A."/>
            <person name="Liu W."/>
            <person name="Santuari L."/>
            <person name="Cao Q."/>
            <person name="Sharma T."/>
            <person name="Shen D."/>
            <person name="Roswanjaya Y."/>
            <person name="Wardhani T."/>
            <person name="Kalhor M.S."/>
            <person name="Jansen J."/>
            <person name="Van den Hoogen J."/>
            <person name="Gungor B."/>
            <person name="Hartog M."/>
            <person name="Hontelez J."/>
            <person name="Verver J."/>
            <person name="Yang W.-C."/>
            <person name="Schijlen E."/>
            <person name="Repin R."/>
            <person name="Schilthuizen M."/>
            <person name="Schranz E."/>
            <person name="Heidstra R."/>
            <person name="Miyata K."/>
            <person name="Fedorova E."/>
            <person name="Kohlen W."/>
            <person name="Bisseling T."/>
            <person name="Smit S."/>
            <person name="Geurts R."/>
        </authorList>
    </citation>
    <scope>NUCLEOTIDE SEQUENCE [LARGE SCALE GENOMIC DNA]</scope>
    <source>
        <strain evidence="2">cv. WU1-14</strain>
    </source>
</reference>
<proteinExistence type="predicted"/>
<dbReference type="AlphaFoldDB" id="A0A2P5CV87"/>
<sequence>MSFLPCIQHHIRALETISEVIKPALLMGVEYLISISYVDDIEVCKGCLCFWYLFAVSLMESELLFGYPMKIAKMMGLQSPGMGDRSVSRLMMRKQLYVELMSKLRMLMISRMAKPEEILKVEDKTGNIVCETMKYNDVIESGKIRDTMIYLSHLYPEDTEMQMKILNFLGEQLNGKDLDQNNFNRLCWAIGSISGSMLEEHRYVVGQYPRLLRARWELPKTVVNKLFVFMRETHPGVQAMACDTFLNIVTVQSQVGENKPLMSELLLSLLPDLFDRFEPHQIHTVFESFGHMTQSESDNQKRAAYLKRLIKLPNQGEIIGVSKDYGFLKDHELIWKILKILQV</sequence>
<comment type="caution">
    <text evidence="1">The sequence shown here is derived from an EMBL/GenBank/DDBJ whole genome shotgun (WGS) entry which is preliminary data.</text>
</comment>
<dbReference type="GO" id="GO:0006611">
    <property type="term" value="P:protein export from nucleus"/>
    <property type="evidence" value="ECO:0007669"/>
    <property type="project" value="InterPro"/>
</dbReference>
<dbReference type="Pfam" id="PF18777">
    <property type="entry name" value="CRM1_repeat"/>
    <property type="match status" value="1"/>
</dbReference>
<dbReference type="EMBL" id="JXTB01000092">
    <property type="protein sequence ID" value="PON64952.1"/>
    <property type="molecule type" value="Genomic_DNA"/>
</dbReference>
<dbReference type="GO" id="GO:0000055">
    <property type="term" value="P:ribosomal large subunit export from nucleus"/>
    <property type="evidence" value="ECO:0007669"/>
    <property type="project" value="TreeGrafter"/>
</dbReference>